<name>A0AAW4HFL2_VIBVL</name>
<evidence type="ECO:0000313" key="1">
    <source>
        <dbReference type="EMBL" id="MBN8124099.1"/>
    </source>
</evidence>
<sequence length="58" mass="6831">MPTEQGLKILNEMKAKWFPKGYRTKHQGGKDYRFSRKGQAEFKRAAKLQVIKHREVIA</sequence>
<comment type="caution">
    <text evidence="1">The sequence shown here is derived from an EMBL/GenBank/DDBJ whole genome shotgun (WGS) entry which is preliminary data.</text>
</comment>
<evidence type="ECO:0000313" key="2">
    <source>
        <dbReference type="Proteomes" id="UP000664056"/>
    </source>
</evidence>
<dbReference type="RefSeq" id="WP_206623069.1">
    <property type="nucleotide sequence ID" value="NZ_JAFKOQ010000021.1"/>
</dbReference>
<proteinExistence type="predicted"/>
<dbReference type="AlphaFoldDB" id="A0AAW4HFL2"/>
<accession>A0AAW4HFL2</accession>
<protein>
    <submittedName>
        <fullName evidence="1">Uncharacterized protein</fullName>
    </submittedName>
</protein>
<dbReference type="Proteomes" id="UP000664056">
    <property type="component" value="Unassembled WGS sequence"/>
</dbReference>
<organism evidence="1 2">
    <name type="scientific">Vibrio vulnificus</name>
    <dbReference type="NCBI Taxonomy" id="672"/>
    <lineage>
        <taxon>Bacteria</taxon>
        <taxon>Pseudomonadati</taxon>
        <taxon>Pseudomonadota</taxon>
        <taxon>Gammaproteobacteria</taxon>
        <taxon>Vibrionales</taxon>
        <taxon>Vibrionaceae</taxon>
        <taxon>Vibrio</taxon>
    </lineage>
</organism>
<gene>
    <name evidence="1" type="ORF">J0J18_20330</name>
</gene>
<dbReference type="EMBL" id="JAFKOQ010000021">
    <property type="protein sequence ID" value="MBN8124099.1"/>
    <property type="molecule type" value="Genomic_DNA"/>
</dbReference>
<reference evidence="1" key="1">
    <citation type="submission" date="2021-03" db="EMBL/GenBank/DDBJ databases">
        <title>Study of the foodborne Vibrio vulnificus isolates from China.</title>
        <authorList>
            <person name="Zheng Z."/>
            <person name="Ye L."/>
        </authorList>
    </citation>
    <scope>NUCLEOTIDE SEQUENCE</scope>
    <source>
        <strain evidence="1">Vv1582</strain>
    </source>
</reference>